<feature type="transmembrane region" description="Helical" evidence="6">
    <location>
        <begin position="181"/>
        <end position="198"/>
    </location>
</feature>
<comment type="subcellular location">
    <subcellularLocation>
        <location evidence="6">Cell membrane</location>
        <topology evidence="6">Multi-pass membrane protein</topology>
    </subcellularLocation>
    <subcellularLocation>
        <location evidence="1">Membrane</location>
        <topology evidence="1">Multi-pass membrane protein</topology>
    </subcellularLocation>
</comment>
<keyword evidence="4 6" id="KW-1133">Transmembrane helix</keyword>
<evidence type="ECO:0000256" key="6">
    <source>
        <dbReference type="RuleBase" id="RU363041"/>
    </source>
</evidence>
<dbReference type="PANTHER" id="PTHR43701:SF12">
    <property type="entry name" value="MEMBRANE TRANSPORTER PROTEIN YTNM-RELATED"/>
    <property type="match status" value="1"/>
</dbReference>
<evidence type="ECO:0000313" key="8">
    <source>
        <dbReference type="Proteomes" id="UP000628775"/>
    </source>
</evidence>
<feature type="transmembrane region" description="Helical" evidence="6">
    <location>
        <begin position="72"/>
        <end position="96"/>
    </location>
</feature>
<feature type="transmembrane region" description="Helical" evidence="6">
    <location>
        <begin position="231"/>
        <end position="252"/>
    </location>
</feature>
<dbReference type="EMBL" id="BMIR01000005">
    <property type="protein sequence ID" value="GGE36695.1"/>
    <property type="molecule type" value="Genomic_DNA"/>
</dbReference>
<evidence type="ECO:0000256" key="1">
    <source>
        <dbReference type="ARBA" id="ARBA00004141"/>
    </source>
</evidence>
<dbReference type="PANTHER" id="PTHR43701">
    <property type="entry name" value="MEMBRANE TRANSPORTER PROTEIN MJ0441-RELATED"/>
    <property type="match status" value="1"/>
</dbReference>
<name>A0A8J2VRM5_9BACL</name>
<dbReference type="InterPro" id="IPR051598">
    <property type="entry name" value="TSUP/Inactive_protease-like"/>
</dbReference>
<gene>
    <name evidence="7" type="ORF">GCM10011391_14430</name>
</gene>
<comment type="caution">
    <text evidence="7">The sequence shown here is derived from an EMBL/GenBank/DDBJ whole genome shotgun (WGS) entry which is preliminary data.</text>
</comment>
<feature type="transmembrane region" description="Helical" evidence="6">
    <location>
        <begin position="102"/>
        <end position="120"/>
    </location>
</feature>
<evidence type="ECO:0000256" key="3">
    <source>
        <dbReference type="ARBA" id="ARBA00022692"/>
    </source>
</evidence>
<dbReference type="AlphaFoldDB" id="A0A8J2VRM5"/>
<dbReference type="GO" id="GO:0005886">
    <property type="term" value="C:plasma membrane"/>
    <property type="evidence" value="ECO:0007669"/>
    <property type="project" value="UniProtKB-SubCell"/>
</dbReference>
<dbReference type="Proteomes" id="UP000628775">
    <property type="component" value="Unassembled WGS sequence"/>
</dbReference>
<organism evidence="7 8">
    <name type="scientific">Pullulanibacillus camelliae</name>
    <dbReference type="NCBI Taxonomy" id="1707096"/>
    <lineage>
        <taxon>Bacteria</taxon>
        <taxon>Bacillati</taxon>
        <taxon>Bacillota</taxon>
        <taxon>Bacilli</taxon>
        <taxon>Bacillales</taxon>
        <taxon>Sporolactobacillaceae</taxon>
        <taxon>Pullulanibacillus</taxon>
    </lineage>
</organism>
<evidence type="ECO:0000256" key="5">
    <source>
        <dbReference type="ARBA" id="ARBA00023136"/>
    </source>
</evidence>
<reference evidence="7" key="1">
    <citation type="journal article" date="2014" name="Int. J. Syst. Evol. Microbiol.">
        <title>Complete genome sequence of Corynebacterium casei LMG S-19264T (=DSM 44701T), isolated from a smear-ripened cheese.</title>
        <authorList>
            <consortium name="US DOE Joint Genome Institute (JGI-PGF)"/>
            <person name="Walter F."/>
            <person name="Albersmeier A."/>
            <person name="Kalinowski J."/>
            <person name="Ruckert C."/>
        </authorList>
    </citation>
    <scope>NUCLEOTIDE SEQUENCE</scope>
    <source>
        <strain evidence="7">CGMCC 1.15371</strain>
    </source>
</reference>
<reference evidence="7" key="2">
    <citation type="submission" date="2020-09" db="EMBL/GenBank/DDBJ databases">
        <authorList>
            <person name="Sun Q."/>
            <person name="Zhou Y."/>
        </authorList>
    </citation>
    <scope>NUCLEOTIDE SEQUENCE</scope>
    <source>
        <strain evidence="7">CGMCC 1.15371</strain>
    </source>
</reference>
<evidence type="ECO:0000256" key="2">
    <source>
        <dbReference type="ARBA" id="ARBA00009142"/>
    </source>
</evidence>
<proteinExistence type="inferred from homology"/>
<dbReference type="InterPro" id="IPR002781">
    <property type="entry name" value="TM_pro_TauE-like"/>
</dbReference>
<feature type="transmembrane region" description="Helical" evidence="6">
    <location>
        <begin position="204"/>
        <end position="224"/>
    </location>
</feature>
<sequence>MNKLIVFVIVGFFAQLIDGSLGMAYGLTSSSLLLAFGIAPAIASASIHLAEIATTGASGISHIRLGNVDKKIVYRMMLPGAIGAFVGACFLSNLPGDKIEPYISFFLLILGLYIVFRFLFNFDPKEHTKEFSKKQLVPLGLIAGFCDSVGGGGWGPIATPVLLSQKGIAARKVIGSVDTSEFVVTVAGTLGFLITLGFQDINWLYVAAFAASGLVAAPIAAWFIKILPAYLLGVAVGGMIVFVNARTILYAIGLSPGVISIIYIVFGLAWALAIINAIRRHRRSKEETLYEAK</sequence>
<comment type="similarity">
    <text evidence="2 6">Belongs to the 4-toluene sulfonate uptake permease (TSUP) (TC 2.A.102) family.</text>
</comment>
<keyword evidence="8" id="KW-1185">Reference proteome</keyword>
<accession>A0A8J2VRM5</accession>
<keyword evidence="5 6" id="KW-0472">Membrane</keyword>
<keyword evidence="3 6" id="KW-0812">Transmembrane</keyword>
<dbReference type="RefSeq" id="WP_188691398.1">
    <property type="nucleotide sequence ID" value="NZ_BMIR01000005.1"/>
</dbReference>
<protein>
    <recommendedName>
        <fullName evidence="6">Probable membrane transporter protein</fullName>
    </recommendedName>
</protein>
<dbReference type="Pfam" id="PF01925">
    <property type="entry name" value="TauE"/>
    <property type="match status" value="1"/>
</dbReference>
<keyword evidence="6" id="KW-1003">Cell membrane</keyword>
<evidence type="ECO:0000256" key="4">
    <source>
        <dbReference type="ARBA" id="ARBA00022989"/>
    </source>
</evidence>
<feature type="transmembrane region" description="Helical" evidence="6">
    <location>
        <begin position="258"/>
        <end position="278"/>
    </location>
</feature>
<evidence type="ECO:0000313" key="7">
    <source>
        <dbReference type="EMBL" id="GGE36695.1"/>
    </source>
</evidence>